<dbReference type="STRING" id="1797457.A2160_03110"/>
<evidence type="ECO:0000256" key="5">
    <source>
        <dbReference type="ARBA" id="ARBA00048204"/>
    </source>
</evidence>
<accession>A0A1F5E7S9</accession>
<comment type="similarity">
    <text evidence="2">Belongs to the QNG1 protein family.</text>
</comment>
<dbReference type="PANTHER" id="PTHR21314:SF0">
    <property type="entry name" value="QUEUOSINE 5'-PHOSPHATE N-GLYCOSYLASE_HYDROLASE"/>
    <property type="match status" value="1"/>
</dbReference>
<evidence type="ECO:0000256" key="1">
    <source>
        <dbReference type="ARBA" id="ARBA00022801"/>
    </source>
</evidence>
<gene>
    <name evidence="6" type="ORF">A2160_03110</name>
</gene>
<dbReference type="GO" id="GO:0006400">
    <property type="term" value="P:tRNA modification"/>
    <property type="evidence" value="ECO:0007669"/>
    <property type="project" value="TreeGrafter"/>
</dbReference>
<name>A0A1F5E7S9_9BACT</name>
<evidence type="ECO:0000256" key="2">
    <source>
        <dbReference type="ARBA" id="ARBA00035119"/>
    </source>
</evidence>
<dbReference type="InterPro" id="IPR019438">
    <property type="entry name" value="Q_salvage"/>
</dbReference>
<evidence type="ECO:0000313" key="6">
    <source>
        <dbReference type="EMBL" id="OGD63428.1"/>
    </source>
</evidence>
<reference evidence="6 7" key="1">
    <citation type="journal article" date="2016" name="Nat. Commun.">
        <title>Thousands of microbial genomes shed light on interconnected biogeochemical processes in an aquifer system.</title>
        <authorList>
            <person name="Anantharaman K."/>
            <person name="Brown C.T."/>
            <person name="Hug L.A."/>
            <person name="Sharon I."/>
            <person name="Castelle C.J."/>
            <person name="Probst A.J."/>
            <person name="Thomas B.C."/>
            <person name="Singh A."/>
            <person name="Wilkins M.J."/>
            <person name="Karaoz U."/>
            <person name="Brodie E.L."/>
            <person name="Williams K.H."/>
            <person name="Hubbard S.S."/>
            <person name="Banfield J.F."/>
        </authorList>
    </citation>
    <scope>NUCLEOTIDE SEQUENCE [LARGE SCALE GENOMIC DNA]</scope>
</reference>
<dbReference type="AlphaFoldDB" id="A0A1F5E7S9"/>
<sequence length="323" mass="37510">MLTRPIIINTCEFVANKSQFVSLSLKAMEKYCQNFSLEKSRHWSQIYPVGYKRRKNDDDELDFLFLIGSQAFCFWGYPHKWTIHYKGKSLDGWWALVACFERAIEKGIPILEGQYLAKLSSIKVRELFSGVPEIPLIKERKKILKGIGKALVKKYKGRFHNFYRPEKREAFNLIEKISQEFSGFGDVATYKGKKVYFYKKAQVVISDICEIFKNKGYGRINNIDQLPGHADYKIPAILRKLGILIYHKDLVERIDSRIEVPVGSNMEIEIRANMLWATHLICEKLKPKFPEINPVTLDGILWALSQKKSKSGKPYHLTKTVCY</sequence>
<dbReference type="Pfam" id="PF10343">
    <property type="entry name" value="Q_salvage"/>
    <property type="match status" value="1"/>
</dbReference>
<evidence type="ECO:0000256" key="3">
    <source>
        <dbReference type="ARBA" id="ARBA00035306"/>
    </source>
</evidence>
<dbReference type="GO" id="GO:0016787">
    <property type="term" value="F:hydrolase activity"/>
    <property type="evidence" value="ECO:0007669"/>
    <property type="project" value="UniProtKB-KW"/>
</dbReference>
<proteinExistence type="inferred from homology"/>
<evidence type="ECO:0000313" key="7">
    <source>
        <dbReference type="Proteomes" id="UP000177006"/>
    </source>
</evidence>
<dbReference type="EMBL" id="MEZK01000010">
    <property type="protein sequence ID" value="OGD63428.1"/>
    <property type="molecule type" value="Genomic_DNA"/>
</dbReference>
<protein>
    <recommendedName>
        <fullName evidence="3">Queuosine 5'-phosphate N-glycosylase/hydrolase</fullName>
    </recommendedName>
    <alternativeName>
        <fullName evidence="4">Queuosine-nucleotide N-glycosylase/hydrolase</fullName>
    </alternativeName>
</protein>
<organism evidence="6 7">
    <name type="scientific">Candidatus Beckwithbacteria bacterium RBG_13_42_9</name>
    <dbReference type="NCBI Taxonomy" id="1797457"/>
    <lineage>
        <taxon>Bacteria</taxon>
        <taxon>Candidatus Beckwithiibacteriota</taxon>
    </lineage>
</organism>
<dbReference type="PANTHER" id="PTHR21314">
    <property type="entry name" value="QUEUOSINE 5'-PHOSPHATE N-GLYCOSYLASE_HYDROLASE-RELATED"/>
    <property type="match status" value="1"/>
</dbReference>
<comment type="caution">
    <text evidence="6">The sequence shown here is derived from an EMBL/GenBank/DDBJ whole genome shotgun (WGS) entry which is preliminary data.</text>
</comment>
<dbReference type="Proteomes" id="UP000177006">
    <property type="component" value="Unassembled WGS sequence"/>
</dbReference>
<evidence type="ECO:0000256" key="4">
    <source>
        <dbReference type="ARBA" id="ARBA00035393"/>
    </source>
</evidence>
<keyword evidence="1" id="KW-0378">Hydrolase</keyword>
<comment type="catalytic activity">
    <reaction evidence="5">
        <text>queuosine 5'-phosphate + H2O = queuine + D-ribose 5-phosphate</text>
        <dbReference type="Rhea" id="RHEA:75387"/>
        <dbReference type="ChEBI" id="CHEBI:15377"/>
        <dbReference type="ChEBI" id="CHEBI:17433"/>
        <dbReference type="ChEBI" id="CHEBI:78346"/>
        <dbReference type="ChEBI" id="CHEBI:194371"/>
    </reaction>
    <physiologicalReaction direction="left-to-right" evidence="5">
        <dbReference type="Rhea" id="RHEA:75388"/>
    </physiologicalReaction>
</comment>